<feature type="compositionally biased region" description="Basic residues" evidence="4">
    <location>
        <begin position="156"/>
        <end position="169"/>
    </location>
</feature>
<dbReference type="EMBL" id="AFYH01210218">
    <property type="status" value="NOT_ANNOTATED_CDS"/>
    <property type="molecule type" value="Genomic_DNA"/>
</dbReference>
<dbReference type="HOGENOM" id="CLU_049182_0_0_1"/>
<keyword evidence="1" id="KW-0479">Metal-binding</keyword>
<sequence>GKLFIKKGVAAHQNCMLFSSNLVTSDSQDFEDFAGFRLKDVETEIRRGRRLKCSYCKKPGASVGCEVPSCRRSYHYPCAVENGAKIVEEEEEYKYIVNFKRHHKLYHRSERQPERDGEKQRRGDARKKSEREKGKERGKRDREKGKERGKRDREKGRKRTERRNHRRRRMIVTHKKNIKDTEIMECAFCHSPSQNQITGKLFIKKGVAAHQNCMLFSPKLVTRGSENLEDFAGFLVQDVKKEVQRSRRLKCNYCKKNNASIGCDVKQCPRTFHYPCAAKHGLQIVEEEEYNIIRIYCKDHEAQE</sequence>
<feature type="domain" description="PHD-type" evidence="5">
    <location>
        <begin position="183"/>
        <end position="301"/>
    </location>
</feature>
<name>H2ZW47_LATCH</name>
<feature type="domain" description="PHD-type" evidence="5">
    <location>
        <begin position="1"/>
        <end position="106"/>
    </location>
</feature>
<dbReference type="STRING" id="7897.ENSLACP00000001618"/>
<dbReference type="InterPro" id="IPR001965">
    <property type="entry name" value="Znf_PHD"/>
</dbReference>
<evidence type="ECO:0000259" key="5">
    <source>
        <dbReference type="PROSITE" id="PS51805"/>
    </source>
</evidence>
<organism evidence="6 7">
    <name type="scientific">Latimeria chalumnae</name>
    <name type="common">Coelacanth</name>
    <dbReference type="NCBI Taxonomy" id="7897"/>
    <lineage>
        <taxon>Eukaryota</taxon>
        <taxon>Metazoa</taxon>
        <taxon>Chordata</taxon>
        <taxon>Craniata</taxon>
        <taxon>Vertebrata</taxon>
        <taxon>Euteleostomi</taxon>
        <taxon>Coelacanthiformes</taxon>
        <taxon>Coelacanthidae</taxon>
        <taxon>Latimeria</taxon>
    </lineage>
</organism>
<reference evidence="6" key="2">
    <citation type="submission" date="2025-08" db="UniProtKB">
        <authorList>
            <consortium name="Ensembl"/>
        </authorList>
    </citation>
    <scope>IDENTIFICATION</scope>
</reference>
<accession>H2ZW47</accession>
<feature type="region of interest" description="Disordered" evidence="4">
    <location>
        <begin position="106"/>
        <end position="169"/>
    </location>
</feature>
<dbReference type="GO" id="GO:0005634">
    <property type="term" value="C:nucleus"/>
    <property type="evidence" value="ECO:0007669"/>
    <property type="project" value="TreeGrafter"/>
</dbReference>
<reference evidence="7" key="1">
    <citation type="submission" date="2011-08" db="EMBL/GenBank/DDBJ databases">
        <title>The draft genome of Latimeria chalumnae.</title>
        <authorList>
            <person name="Di Palma F."/>
            <person name="Alfoldi J."/>
            <person name="Johnson J."/>
            <person name="Berlin A."/>
            <person name="Gnerre S."/>
            <person name="Jaffe D."/>
            <person name="MacCallum I."/>
            <person name="Young S."/>
            <person name="Walker B.J."/>
            <person name="Lander E."/>
            <person name="Lindblad-Toh K."/>
        </authorList>
    </citation>
    <scope>NUCLEOTIDE SEQUENCE [LARGE SCALE GENOMIC DNA]</scope>
    <source>
        <strain evidence="7">Wild caught</strain>
    </source>
</reference>
<evidence type="ECO:0000256" key="3">
    <source>
        <dbReference type="ARBA" id="ARBA00022833"/>
    </source>
</evidence>
<dbReference type="SMART" id="SM00249">
    <property type="entry name" value="PHD"/>
    <property type="match status" value="2"/>
</dbReference>
<dbReference type="InParanoid" id="H2ZW47"/>
<dbReference type="EMBL" id="AFYH01210217">
    <property type="status" value="NOT_ANNOTATED_CDS"/>
    <property type="molecule type" value="Genomic_DNA"/>
</dbReference>
<dbReference type="PANTHER" id="PTHR12420:SF45">
    <property type="entry name" value="TRANSCRIPTIONAL REGULATOR ATRX HOMOLOG"/>
    <property type="match status" value="1"/>
</dbReference>
<evidence type="ECO:0000256" key="2">
    <source>
        <dbReference type="ARBA" id="ARBA00022771"/>
    </source>
</evidence>
<dbReference type="EMBL" id="AFYH01210219">
    <property type="status" value="NOT_ANNOTATED_CDS"/>
    <property type="molecule type" value="Genomic_DNA"/>
</dbReference>
<feature type="compositionally biased region" description="Basic and acidic residues" evidence="4">
    <location>
        <begin position="107"/>
        <end position="155"/>
    </location>
</feature>
<dbReference type="PROSITE" id="PS51805">
    <property type="entry name" value="EPHD"/>
    <property type="match status" value="2"/>
</dbReference>
<evidence type="ECO:0000256" key="1">
    <source>
        <dbReference type="ARBA" id="ARBA00022723"/>
    </source>
</evidence>
<dbReference type="InterPro" id="IPR051188">
    <property type="entry name" value="PHD-type_Zinc_Finger"/>
</dbReference>
<dbReference type="PANTHER" id="PTHR12420">
    <property type="entry name" value="PHD FINGER PROTEIN"/>
    <property type="match status" value="1"/>
</dbReference>
<dbReference type="Pfam" id="PF13771">
    <property type="entry name" value="zf-HC5HC2H"/>
    <property type="match status" value="2"/>
</dbReference>
<protein>
    <recommendedName>
        <fullName evidence="5">PHD-type domain-containing protein</fullName>
    </recommendedName>
</protein>
<dbReference type="InterPro" id="IPR013083">
    <property type="entry name" value="Znf_RING/FYVE/PHD"/>
</dbReference>
<keyword evidence="2" id="KW-0863">Zinc-finger</keyword>
<keyword evidence="7" id="KW-1185">Reference proteome</keyword>
<dbReference type="Gene3D" id="3.30.40.10">
    <property type="entry name" value="Zinc/RING finger domain, C3HC4 (zinc finger)"/>
    <property type="match status" value="2"/>
</dbReference>
<dbReference type="InterPro" id="IPR034732">
    <property type="entry name" value="EPHD"/>
</dbReference>
<evidence type="ECO:0000256" key="4">
    <source>
        <dbReference type="SAM" id="MobiDB-lite"/>
    </source>
</evidence>
<evidence type="ECO:0000313" key="6">
    <source>
        <dbReference type="Ensembl" id="ENSLACP00000001618.1"/>
    </source>
</evidence>
<dbReference type="Ensembl" id="ENSLACT00000001631.1">
    <property type="protein sequence ID" value="ENSLACP00000001618.1"/>
    <property type="gene ID" value="ENSLACG00000001445.1"/>
</dbReference>
<evidence type="ECO:0000313" key="7">
    <source>
        <dbReference type="Proteomes" id="UP000008672"/>
    </source>
</evidence>
<keyword evidence="3" id="KW-0862">Zinc</keyword>
<dbReference type="GeneTree" id="ENSGT00950000182865"/>
<dbReference type="CDD" id="cd15673">
    <property type="entry name" value="ePHD_PHF6_like"/>
    <property type="match status" value="1"/>
</dbReference>
<dbReference type="AlphaFoldDB" id="H2ZW47"/>
<reference evidence="6" key="3">
    <citation type="submission" date="2025-09" db="UniProtKB">
        <authorList>
            <consortium name="Ensembl"/>
        </authorList>
    </citation>
    <scope>IDENTIFICATION</scope>
</reference>
<dbReference type="GO" id="GO:0008270">
    <property type="term" value="F:zinc ion binding"/>
    <property type="evidence" value="ECO:0007669"/>
    <property type="project" value="UniProtKB-KW"/>
</dbReference>
<dbReference type="Proteomes" id="UP000008672">
    <property type="component" value="Unassembled WGS sequence"/>
</dbReference>
<proteinExistence type="predicted"/>
<dbReference type="Bgee" id="ENSLACG00000001445">
    <property type="expression patterns" value="Expressed in pelvic fin and 6 other cell types or tissues"/>
</dbReference>
<dbReference type="eggNOG" id="KOG1084">
    <property type="taxonomic scope" value="Eukaryota"/>
</dbReference>